<protein>
    <submittedName>
        <fullName evidence="1">Uncharacterized protein</fullName>
    </submittedName>
</protein>
<evidence type="ECO:0000313" key="1">
    <source>
        <dbReference type="EnsemblMetazoa" id="ENSAATROPP011941"/>
    </source>
</evidence>
<reference evidence="1" key="1">
    <citation type="submission" date="2024-04" db="UniProtKB">
        <authorList>
            <consortium name="EnsemblMetazoa"/>
        </authorList>
    </citation>
    <scope>IDENTIFICATION</scope>
    <source>
        <strain evidence="1">EBRO</strain>
    </source>
</reference>
<name>A0AAG5DLB3_ANOAO</name>
<dbReference type="AlphaFoldDB" id="A0AAG5DLB3"/>
<evidence type="ECO:0000313" key="2">
    <source>
        <dbReference type="Proteomes" id="UP000075880"/>
    </source>
</evidence>
<sequence>MVAFSYPSSAVKSSKETPFVKVTTDRISLQKMNC</sequence>
<dbReference type="Proteomes" id="UP000075880">
    <property type="component" value="Unassembled WGS sequence"/>
</dbReference>
<organism evidence="1 2">
    <name type="scientific">Anopheles atroparvus</name>
    <name type="common">European mosquito</name>
    <dbReference type="NCBI Taxonomy" id="41427"/>
    <lineage>
        <taxon>Eukaryota</taxon>
        <taxon>Metazoa</taxon>
        <taxon>Ecdysozoa</taxon>
        <taxon>Arthropoda</taxon>
        <taxon>Hexapoda</taxon>
        <taxon>Insecta</taxon>
        <taxon>Pterygota</taxon>
        <taxon>Neoptera</taxon>
        <taxon>Endopterygota</taxon>
        <taxon>Diptera</taxon>
        <taxon>Nematocera</taxon>
        <taxon>Culicoidea</taxon>
        <taxon>Culicidae</taxon>
        <taxon>Anophelinae</taxon>
        <taxon>Anopheles</taxon>
    </lineage>
</organism>
<accession>A0AAG5DLB3</accession>
<dbReference type="EnsemblMetazoa" id="ENSAATROPT013141">
    <property type="protein sequence ID" value="ENSAATROPP011941"/>
    <property type="gene ID" value="ENSAATROPG010698"/>
</dbReference>
<keyword evidence="2" id="KW-1185">Reference proteome</keyword>
<proteinExistence type="predicted"/>